<comment type="caution">
    <text evidence="2">The sequence shown here is derived from an EMBL/GenBank/DDBJ whole genome shotgun (WGS) entry which is preliminary data.</text>
</comment>
<proteinExistence type="predicted"/>
<protein>
    <submittedName>
        <fullName evidence="2">Uncharacterized protein</fullName>
    </submittedName>
</protein>
<name>A0A3S0PHQ1_9GAMM</name>
<feature type="transmembrane region" description="Helical" evidence="1">
    <location>
        <begin position="12"/>
        <end position="32"/>
    </location>
</feature>
<keyword evidence="1" id="KW-0812">Transmembrane</keyword>
<keyword evidence="1" id="KW-0472">Membrane</keyword>
<organism evidence="2 3">
    <name type="scientific">Dyella choica</name>
    <dbReference type="NCBI Taxonomy" id="1927959"/>
    <lineage>
        <taxon>Bacteria</taxon>
        <taxon>Pseudomonadati</taxon>
        <taxon>Pseudomonadota</taxon>
        <taxon>Gammaproteobacteria</taxon>
        <taxon>Lysobacterales</taxon>
        <taxon>Rhodanobacteraceae</taxon>
        <taxon>Dyella</taxon>
    </lineage>
</organism>
<dbReference type="EMBL" id="RYYV01000010">
    <property type="protein sequence ID" value="RUL74079.1"/>
    <property type="molecule type" value="Genomic_DNA"/>
</dbReference>
<evidence type="ECO:0000313" key="3">
    <source>
        <dbReference type="Proteomes" id="UP000274358"/>
    </source>
</evidence>
<gene>
    <name evidence="2" type="ORF">EKH80_14720</name>
</gene>
<reference evidence="2 3" key="1">
    <citation type="submission" date="2018-12" db="EMBL/GenBank/DDBJ databases">
        <title>Dyella dinghuensis sp. nov. DHOA06 and Dyella choica sp. nov. 4M-K27, isolated from forest soil.</title>
        <authorList>
            <person name="Qiu L.-H."/>
            <person name="Gao Z.-H."/>
        </authorList>
    </citation>
    <scope>NUCLEOTIDE SEQUENCE [LARGE SCALE GENOMIC DNA]</scope>
    <source>
        <strain evidence="2 3">4M-K27</strain>
    </source>
</reference>
<keyword evidence="1" id="KW-1133">Transmembrane helix</keyword>
<accession>A0A3S0PHQ1</accession>
<dbReference type="AlphaFoldDB" id="A0A3S0PHQ1"/>
<dbReference type="OrthoDB" id="7064899at2"/>
<evidence type="ECO:0000313" key="2">
    <source>
        <dbReference type="EMBL" id="RUL74079.1"/>
    </source>
</evidence>
<evidence type="ECO:0000256" key="1">
    <source>
        <dbReference type="SAM" id="Phobius"/>
    </source>
</evidence>
<sequence>MTPNWFTHLPNATATAWWGALLSTVLALVKGWELWRDRFRIEIDSVFTGAINIGNKIRIRNLSPNPIMISYWEVFYRAGIWPFLKKTFICDMNFDNDGTTIPSHSVYTLTFADEDYFSTSFDNQEGRKIFIRLHIAGGKTVCRKIY</sequence>
<keyword evidence="3" id="KW-1185">Reference proteome</keyword>
<dbReference type="RefSeq" id="WP_126685525.1">
    <property type="nucleotide sequence ID" value="NZ_RYYV01000010.1"/>
</dbReference>
<dbReference type="Proteomes" id="UP000274358">
    <property type="component" value="Unassembled WGS sequence"/>
</dbReference>